<gene>
    <name evidence="5" type="ORF">BKA02_002270</name>
</gene>
<feature type="region of interest" description="Disordered" evidence="2">
    <location>
        <begin position="87"/>
        <end position="124"/>
    </location>
</feature>
<keyword evidence="3" id="KW-0472">Membrane</keyword>
<feature type="coiled-coil region" evidence="1">
    <location>
        <begin position="226"/>
        <end position="290"/>
    </location>
</feature>
<dbReference type="InterPro" id="IPR025645">
    <property type="entry name" value="DUF4349"/>
</dbReference>
<evidence type="ECO:0000256" key="1">
    <source>
        <dbReference type="SAM" id="Coils"/>
    </source>
</evidence>
<evidence type="ECO:0000313" key="5">
    <source>
        <dbReference type="EMBL" id="NYD55215.1"/>
    </source>
</evidence>
<comment type="caution">
    <text evidence="5">The sequence shown here is derived from an EMBL/GenBank/DDBJ whole genome shotgun (WGS) entry which is preliminary data.</text>
</comment>
<accession>A0A7Y9EWG0</accession>
<evidence type="ECO:0000256" key="2">
    <source>
        <dbReference type="SAM" id="MobiDB-lite"/>
    </source>
</evidence>
<evidence type="ECO:0000256" key="3">
    <source>
        <dbReference type="SAM" id="Phobius"/>
    </source>
</evidence>
<name>A0A7Y9EWG0_9MICO</name>
<feature type="transmembrane region" description="Helical" evidence="3">
    <location>
        <begin position="59"/>
        <end position="80"/>
    </location>
</feature>
<feature type="transmembrane region" description="Helical" evidence="3">
    <location>
        <begin position="325"/>
        <end position="350"/>
    </location>
</feature>
<evidence type="ECO:0000313" key="6">
    <source>
        <dbReference type="Proteomes" id="UP000552045"/>
    </source>
</evidence>
<keyword evidence="6" id="KW-1185">Reference proteome</keyword>
<protein>
    <recommendedName>
        <fullName evidence="4">DUF4349 domain-containing protein</fullName>
    </recommendedName>
</protein>
<evidence type="ECO:0000259" key="4">
    <source>
        <dbReference type="Pfam" id="PF14257"/>
    </source>
</evidence>
<keyword evidence="3" id="KW-1133">Transmembrane helix</keyword>
<keyword evidence="1" id="KW-0175">Coiled coil</keyword>
<organism evidence="5 6">
    <name type="scientific">Microbacterium pseudoresistens</name>
    <dbReference type="NCBI Taxonomy" id="640634"/>
    <lineage>
        <taxon>Bacteria</taxon>
        <taxon>Bacillati</taxon>
        <taxon>Actinomycetota</taxon>
        <taxon>Actinomycetes</taxon>
        <taxon>Micrococcales</taxon>
        <taxon>Microbacteriaceae</taxon>
        <taxon>Microbacterium</taxon>
    </lineage>
</organism>
<dbReference type="AlphaFoldDB" id="A0A7Y9EWG0"/>
<feature type="domain" description="DUF4349" evidence="4">
    <location>
        <begin position="132"/>
        <end position="347"/>
    </location>
</feature>
<feature type="region of interest" description="Disordered" evidence="2">
    <location>
        <begin position="1"/>
        <end position="22"/>
    </location>
</feature>
<dbReference type="Pfam" id="PF14257">
    <property type="entry name" value="DUF4349"/>
    <property type="match status" value="1"/>
</dbReference>
<dbReference type="Proteomes" id="UP000552045">
    <property type="component" value="Unassembled WGS sequence"/>
</dbReference>
<proteinExistence type="predicted"/>
<keyword evidence="3" id="KW-0812">Transmembrane</keyword>
<reference evidence="5 6" key="1">
    <citation type="submission" date="2020-07" db="EMBL/GenBank/DDBJ databases">
        <title>Sequencing the genomes of 1000 actinobacteria strains.</title>
        <authorList>
            <person name="Klenk H.-P."/>
        </authorList>
    </citation>
    <scope>NUCLEOTIDE SEQUENCE [LARGE SCALE GENOMIC DNA]</scope>
    <source>
        <strain evidence="5 6">DSM 22185</strain>
    </source>
</reference>
<dbReference type="RefSeq" id="WP_179434144.1">
    <property type="nucleotide sequence ID" value="NZ_BAABLC010000006.1"/>
</dbReference>
<sequence>MNTDARPPAGNRPEGPDLPALSEERIARIEEAVFERIAGERRAARPASPSKARARRRGWLTAAGVAAAFAVGVVVTPAALNGLGAAAGGADAASESPNAGWHLVTGDDSRESADMGGGAAGSVAEAPAAATREVIVNGSATLRVDELRTAADAITALAAEHGGRVESLRIGSDDAAPTDSAVRPRGSGWVTVRVPAADLVEVMTVLDGIGTVLSTSVDETDVTGSAVDLRARISAAEASVQRLTELMAQAGSVADLLEAESTLTDRQAELEGYRQQLDDLEDQVAMSSLSVSLTETPPAASADPTGFGEGVAAGWAGFLAALNGLVIVLGFLVPWLAAAAVVGAIVWAVVRVRRARLGARTRDEARPNT</sequence>
<dbReference type="EMBL" id="JACCBH010000001">
    <property type="protein sequence ID" value="NYD55215.1"/>
    <property type="molecule type" value="Genomic_DNA"/>
</dbReference>